<gene>
    <name evidence="1" type="ORF">METZ01_LOCUS116586</name>
</gene>
<organism evidence="1">
    <name type="scientific">marine metagenome</name>
    <dbReference type="NCBI Taxonomy" id="408172"/>
    <lineage>
        <taxon>unclassified sequences</taxon>
        <taxon>metagenomes</taxon>
        <taxon>ecological metagenomes</taxon>
    </lineage>
</organism>
<protein>
    <submittedName>
        <fullName evidence="1">Uncharacterized protein</fullName>
    </submittedName>
</protein>
<dbReference type="AlphaFoldDB" id="A0A381XGR2"/>
<proteinExistence type="predicted"/>
<dbReference type="EMBL" id="UINC01015063">
    <property type="protein sequence ID" value="SVA63732.1"/>
    <property type="molecule type" value="Genomic_DNA"/>
</dbReference>
<accession>A0A381XGR2</accession>
<evidence type="ECO:0000313" key="1">
    <source>
        <dbReference type="EMBL" id="SVA63732.1"/>
    </source>
</evidence>
<sequence>MIINGLEIQKYGYIDKGIGTIYEKLILYRIGSALR</sequence>
<reference evidence="1" key="1">
    <citation type="submission" date="2018-05" db="EMBL/GenBank/DDBJ databases">
        <authorList>
            <person name="Lanie J.A."/>
            <person name="Ng W.-L."/>
            <person name="Kazmierczak K.M."/>
            <person name="Andrzejewski T.M."/>
            <person name="Davidsen T.M."/>
            <person name="Wayne K.J."/>
            <person name="Tettelin H."/>
            <person name="Glass J.I."/>
            <person name="Rusch D."/>
            <person name="Podicherti R."/>
            <person name="Tsui H.-C.T."/>
            <person name="Winkler M.E."/>
        </authorList>
    </citation>
    <scope>NUCLEOTIDE SEQUENCE</scope>
</reference>
<name>A0A381XGR2_9ZZZZ</name>